<dbReference type="EMBL" id="FP929050">
    <property type="protein sequence ID" value="CBL12329.1"/>
    <property type="molecule type" value="Genomic_DNA"/>
</dbReference>
<reference evidence="1 2" key="1">
    <citation type="submission" date="2010-03" db="EMBL/GenBank/DDBJ databases">
        <title>The genome sequence of Roseburia intestinalis XB6B4.</title>
        <authorList>
            <consortium name="metaHIT consortium -- http://www.metahit.eu/"/>
            <person name="Pajon A."/>
            <person name="Turner K."/>
            <person name="Parkhill J."/>
            <person name="Bernalier A."/>
        </authorList>
    </citation>
    <scope>NUCLEOTIDE SEQUENCE [LARGE SCALE GENOMIC DNA]</scope>
    <source>
        <strain evidence="1 2">XB6B4</strain>
    </source>
</reference>
<evidence type="ECO:0000313" key="2">
    <source>
        <dbReference type="Proteomes" id="UP000008953"/>
    </source>
</evidence>
<name>D4KY89_9FIRM</name>
<gene>
    <name evidence="1" type="ORF">RO1_17620</name>
</gene>
<protein>
    <submittedName>
        <fullName evidence="1">Uncharacterized protein</fullName>
    </submittedName>
</protein>
<organism evidence="1 2">
    <name type="scientific">Roseburia intestinalis XB6B4</name>
    <dbReference type="NCBI Taxonomy" id="718255"/>
    <lineage>
        <taxon>Bacteria</taxon>
        <taxon>Bacillati</taxon>
        <taxon>Bacillota</taxon>
        <taxon>Clostridia</taxon>
        <taxon>Lachnospirales</taxon>
        <taxon>Lachnospiraceae</taxon>
        <taxon>Roseburia</taxon>
    </lineage>
</organism>
<evidence type="ECO:0000313" key="1">
    <source>
        <dbReference type="EMBL" id="CBL12329.1"/>
    </source>
</evidence>
<reference evidence="1 2" key="2">
    <citation type="submission" date="2010-03" db="EMBL/GenBank/DDBJ databases">
        <authorList>
            <person name="Pajon A."/>
        </authorList>
    </citation>
    <scope>NUCLEOTIDE SEQUENCE [LARGE SCALE GENOMIC DNA]</scope>
    <source>
        <strain evidence="1 2">XB6B4</strain>
    </source>
</reference>
<dbReference type="HOGENOM" id="CLU_3434999_0_0_9"/>
<sequence>MWKGADVFEVCQAK</sequence>
<dbReference type="Proteomes" id="UP000008953">
    <property type="component" value="Chromosome"/>
</dbReference>
<accession>D4KY89</accession>
<dbReference type="KEGG" id="rix:RO1_17620"/>
<proteinExistence type="predicted"/>